<proteinExistence type="predicted"/>
<evidence type="ECO:0000313" key="1">
    <source>
        <dbReference type="EMBL" id="RGL11661.1"/>
    </source>
</evidence>
<protein>
    <submittedName>
        <fullName evidence="1">DNA-binding protein</fullName>
    </submittedName>
</protein>
<dbReference type="EMBL" id="QSRJ01000002">
    <property type="protein sequence ID" value="RGL11661.1"/>
    <property type="molecule type" value="Genomic_DNA"/>
</dbReference>
<name>A0A2V2C4A1_9ACTN</name>
<dbReference type="Proteomes" id="UP000260943">
    <property type="component" value="Unassembled WGS sequence"/>
</dbReference>
<dbReference type="GO" id="GO:0003677">
    <property type="term" value="F:DNA binding"/>
    <property type="evidence" value="ECO:0007669"/>
    <property type="project" value="UniProtKB-KW"/>
</dbReference>
<sequence>MFYTYEFEVFESNGLLIATPYDMDGGTQGEDWEDLGEMVPDWLRGEINYRLMKGLELPVHTFGNSPRKGGTNIMVSVQAGLDTVERVTAADAARMLGVTPGRVSQMLSTGQLIGWRDGHSSYVTRDSVEARLKNEAKAGRPRAGASA</sequence>
<accession>A0A2V2C4A1</accession>
<reference evidence="1 2" key="1">
    <citation type="submission" date="2018-08" db="EMBL/GenBank/DDBJ databases">
        <title>A genome reference for cultivated species of the human gut microbiota.</title>
        <authorList>
            <person name="Zou Y."/>
            <person name="Xue W."/>
            <person name="Luo G."/>
        </authorList>
    </citation>
    <scope>NUCLEOTIDE SEQUENCE [LARGE SCALE GENOMIC DNA]</scope>
    <source>
        <strain evidence="1 2">TF08-14</strain>
    </source>
</reference>
<gene>
    <name evidence="1" type="ORF">DXC81_02425</name>
</gene>
<evidence type="ECO:0000313" key="2">
    <source>
        <dbReference type="Proteomes" id="UP000260943"/>
    </source>
</evidence>
<dbReference type="AlphaFoldDB" id="A0A2V2C4A1"/>
<organism evidence="1 2">
    <name type="scientific">Collinsella tanakaei</name>
    <dbReference type="NCBI Taxonomy" id="626935"/>
    <lineage>
        <taxon>Bacteria</taxon>
        <taxon>Bacillati</taxon>
        <taxon>Actinomycetota</taxon>
        <taxon>Coriobacteriia</taxon>
        <taxon>Coriobacteriales</taxon>
        <taxon>Coriobacteriaceae</taxon>
        <taxon>Collinsella</taxon>
    </lineage>
</organism>
<dbReference type="RefSeq" id="WP_117679009.1">
    <property type="nucleotide sequence ID" value="NZ_CAUWET010000011.1"/>
</dbReference>
<comment type="caution">
    <text evidence="1">The sequence shown here is derived from an EMBL/GenBank/DDBJ whole genome shotgun (WGS) entry which is preliminary data.</text>
</comment>
<keyword evidence="1" id="KW-0238">DNA-binding</keyword>